<gene>
    <name evidence="1" type="ORF">DXB38_00820</name>
</gene>
<dbReference type="AlphaFoldDB" id="A0A3E5ENM2"/>
<accession>A0A3E5ENM2</accession>
<reference evidence="1 2" key="1">
    <citation type="submission" date="2018-08" db="EMBL/GenBank/DDBJ databases">
        <title>A genome reference for cultivated species of the human gut microbiota.</title>
        <authorList>
            <person name="Zou Y."/>
            <person name="Xue W."/>
            <person name="Luo G."/>
        </authorList>
    </citation>
    <scope>NUCLEOTIDE SEQUENCE [LARGE SCALE GENOMIC DNA]</scope>
    <source>
        <strain evidence="1 2">OM03-6</strain>
    </source>
</reference>
<sequence length="82" mass="9442">MSRLIDADELIKYIKIWEIGTSISSDQKEFIDCINRQPTAFDAEKVTESLMDRFRLVSNDEDLEWNRAIDYAIKILEGGGAE</sequence>
<evidence type="ECO:0000313" key="2">
    <source>
        <dbReference type="Proteomes" id="UP000261105"/>
    </source>
</evidence>
<dbReference type="EMBL" id="QSUZ01000001">
    <property type="protein sequence ID" value="RGN90561.1"/>
    <property type="molecule type" value="Genomic_DNA"/>
</dbReference>
<organism evidence="1 2">
    <name type="scientific">Blautia obeum</name>
    <dbReference type="NCBI Taxonomy" id="40520"/>
    <lineage>
        <taxon>Bacteria</taxon>
        <taxon>Bacillati</taxon>
        <taxon>Bacillota</taxon>
        <taxon>Clostridia</taxon>
        <taxon>Lachnospirales</taxon>
        <taxon>Lachnospiraceae</taxon>
        <taxon>Blautia</taxon>
    </lineage>
</organism>
<protein>
    <submittedName>
        <fullName evidence="1">Uncharacterized protein</fullName>
    </submittedName>
</protein>
<dbReference type="Proteomes" id="UP000261105">
    <property type="component" value="Unassembled WGS sequence"/>
</dbReference>
<name>A0A3E5ENM2_9FIRM</name>
<proteinExistence type="predicted"/>
<evidence type="ECO:0000313" key="1">
    <source>
        <dbReference type="EMBL" id="RGN90561.1"/>
    </source>
</evidence>
<comment type="caution">
    <text evidence="1">The sequence shown here is derived from an EMBL/GenBank/DDBJ whole genome shotgun (WGS) entry which is preliminary data.</text>
</comment>